<dbReference type="CDD" id="cd02440">
    <property type="entry name" value="AdoMet_MTases"/>
    <property type="match status" value="1"/>
</dbReference>
<dbReference type="EMBL" id="MFLV01000022">
    <property type="protein sequence ID" value="OGG71434.1"/>
    <property type="molecule type" value="Genomic_DNA"/>
</dbReference>
<dbReference type="GO" id="GO:0008168">
    <property type="term" value="F:methyltransferase activity"/>
    <property type="evidence" value="ECO:0007669"/>
    <property type="project" value="UniProtKB-KW"/>
</dbReference>
<gene>
    <name evidence="6" type="ORF">A3A35_03225</name>
</gene>
<sequence length="371" mass="43339">MFNEKEVVQNILKKAGVEINGDHPWDIQVHDERLYRRVLVYGSFGLGEAYMEKWWDCERVDLFIEKILRSGQYANAKTLPLVLLTVKATLLNLQSRIRAKEVIERHYDLGNDLYLSFLDPYNQYTCGYFLETDNLNEAQEKKLDLICRKLQLKQGDNLLDIGCGWGGFAKFAAEKYKCRVVGITISDEQLKYARQYVAGLPVEIRKMDYRDLSGEKFDKITMIGMIEHVGYKNYRRVMEIVNESLGDDGLFLLHTIGQNVTSTSGNPWSDKYIFPNGMLPSAKQLAKASEGIFVMEDLHNFGPYYHDTLRAWDANFQKNWTNIENRYSETFYRMFRYYFNSFAGAFKSRRIQLWQIVFSKGTSDRVYESVR</sequence>
<dbReference type="InterPro" id="IPR003333">
    <property type="entry name" value="CMAS"/>
</dbReference>
<comment type="caution">
    <text evidence="6">The sequence shown here is derived from an EMBL/GenBank/DDBJ whole genome shotgun (WGS) entry which is preliminary data.</text>
</comment>
<dbReference type="Proteomes" id="UP000179115">
    <property type="component" value="Unassembled WGS sequence"/>
</dbReference>
<keyword evidence="4" id="KW-0949">S-adenosyl-L-methionine</keyword>
<dbReference type="GO" id="GO:0008610">
    <property type="term" value="P:lipid biosynthetic process"/>
    <property type="evidence" value="ECO:0007669"/>
    <property type="project" value="InterPro"/>
</dbReference>
<accession>A0A1F6ECM9</accession>
<evidence type="ECO:0000256" key="5">
    <source>
        <dbReference type="ARBA" id="ARBA00023098"/>
    </source>
</evidence>
<dbReference type="InterPro" id="IPR029063">
    <property type="entry name" value="SAM-dependent_MTases_sf"/>
</dbReference>
<keyword evidence="5" id="KW-0443">Lipid metabolism</keyword>
<dbReference type="AlphaFoldDB" id="A0A1F6ECM9"/>
<dbReference type="STRING" id="1798508.A3A35_03225"/>
<keyword evidence="2" id="KW-0489">Methyltransferase</keyword>
<reference evidence="6 7" key="1">
    <citation type="journal article" date="2016" name="Nat. Commun.">
        <title>Thousands of microbial genomes shed light on interconnected biogeochemical processes in an aquifer system.</title>
        <authorList>
            <person name="Anantharaman K."/>
            <person name="Brown C.T."/>
            <person name="Hug L.A."/>
            <person name="Sharon I."/>
            <person name="Castelle C.J."/>
            <person name="Probst A.J."/>
            <person name="Thomas B.C."/>
            <person name="Singh A."/>
            <person name="Wilkins M.J."/>
            <person name="Karaoz U."/>
            <person name="Brodie E.L."/>
            <person name="Williams K.H."/>
            <person name="Hubbard S.S."/>
            <person name="Banfield J.F."/>
        </authorList>
    </citation>
    <scope>NUCLEOTIDE SEQUENCE [LARGE SCALE GENOMIC DNA]</scope>
</reference>
<dbReference type="PIRSF" id="PIRSF003085">
    <property type="entry name" value="CMAS"/>
    <property type="match status" value="1"/>
</dbReference>
<evidence type="ECO:0000313" key="6">
    <source>
        <dbReference type="EMBL" id="OGG71434.1"/>
    </source>
</evidence>
<organism evidence="6 7">
    <name type="scientific">Candidatus Kaiserbacteria bacterium RIFCSPLOWO2_01_FULL_51_21</name>
    <dbReference type="NCBI Taxonomy" id="1798508"/>
    <lineage>
        <taxon>Bacteria</taxon>
        <taxon>Candidatus Kaiseribacteriota</taxon>
    </lineage>
</organism>
<keyword evidence="3" id="KW-0808">Transferase</keyword>
<proteinExistence type="inferred from homology"/>
<dbReference type="SUPFAM" id="SSF53335">
    <property type="entry name" value="S-adenosyl-L-methionine-dependent methyltransferases"/>
    <property type="match status" value="1"/>
</dbReference>
<evidence type="ECO:0000256" key="1">
    <source>
        <dbReference type="ARBA" id="ARBA00010815"/>
    </source>
</evidence>
<dbReference type="NCBIfam" id="NF008686">
    <property type="entry name" value="PRK11705.1"/>
    <property type="match status" value="1"/>
</dbReference>
<evidence type="ECO:0000256" key="2">
    <source>
        <dbReference type="ARBA" id="ARBA00022603"/>
    </source>
</evidence>
<evidence type="ECO:0000256" key="4">
    <source>
        <dbReference type="ARBA" id="ARBA00022691"/>
    </source>
</evidence>
<evidence type="ECO:0000256" key="3">
    <source>
        <dbReference type="ARBA" id="ARBA00022679"/>
    </source>
</evidence>
<dbReference type="GO" id="GO:0032259">
    <property type="term" value="P:methylation"/>
    <property type="evidence" value="ECO:0007669"/>
    <property type="project" value="UniProtKB-KW"/>
</dbReference>
<name>A0A1F6ECM9_9BACT</name>
<comment type="similarity">
    <text evidence="1">Belongs to the CFA/CMAS family.</text>
</comment>
<dbReference type="Pfam" id="PF02353">
    <property type="entry name" value="CMAS"/>
    <property type="match status" value="1"/>
</dbReference>
<dbReference type="InterPro" id="IPR050723">
    <property type="entry name" value="CFA/CMAS"/>
</dbReference>
<dbReference type="Gene3D" id="3.40.50.150">
    <property type="entry name" value="Vaccinia Virus protein VP39"/>
    <property type="match status" value="1"/>
</dbReference>
<dbReference type="PANTHER" id="PTHR43667:SF1">
    <property type="entry name" value="CYCLOPROPANE-FATTY-ACYL-PHOSPHOLIPID SYNTHASE"/>
    <property type="match status" value="1"/>
</dbReference>
<protein>
    <submittedName>
        <fullName evidence="6">Cyclopropane-fatty-acyl-phospholipid synthase</fullName>
    </submittedName>
</protein>
<evidence type="ECO:0000313" key="7">
    <source>
        <dbReference type="Proteomes" id="UP000179115"/>
    </source>
</evidence>
<dbReference type="PANTHER" id="PTHR43667">
    <property type="entry name" value="CYCLOPROPANE-FATTY-ACYL-PHOSPHOLIPID SYNTHASE"/>
    <property type="match status" value="1"/>
</dbReference>